<accession>A0A2P6NV23</accession>
<dbReference type="EMBL" id="MDYQ01000017">
    <property type="protein sequence ID" value="PRP87805.1"/>
    <property type="molecule type" value="Genomic_DNA"/>
</dbReference>
<gene>
    <name evidence="1" type="ORF">PROFUN_04279</name>
</gene>
<dbReference type="AlphaFoldDB" id="A0A2P6NV23"/>
<keyword evidence="2" id="KW-1185">Reference proteome</keyword>
<evidence type="ECO:0000313" key="1">
    <source>
        <dbReference type="EMBL" id="PRP87805.1"/>
    </source>
</evidence>
<reference evidence="1 2" key="1">
    <citation type="journal article" date="2018" name="Genome Biol. Evol.">
        <title>Multiple Roots of Fruiting Body Formation in Amoebozoa.</title>
        <authorList>
            <person name="Hillmann F."/>
            <person name="Forbes G."/>
            <person name="Novohradska S."/>
            <person name="Ferling I."/>
            <person name="Riege K."/>
            <person name="Groth M."/>
            <person name="Westermann M."/>
            <person name="Marz M."/>
            <person name="Spaller T."/>
            <person name="Winckler T."/>
            <person name="Schaap P."/>
            <person name="Glockner G."/>
        </authorList>
    </citation>
    <scope>NUCLEOTIDE SEQUENCE [LARGE SCALE GENOMIC DNA]</scope>
    <source>
        <strain evidence="1 2">Jena</strain>
    </source>
</reference>
<dbReference type="InParanoid" id="A0A2P6NV23"/>
<proteinExistence type="predicted"/>
<name>A0A2P6NV23_9EUKA</name>
<evidence type="ECO:0000313" key="2">
    <source>
        <dbReference type="Proteomes" id="UP000241769"/>
    </source>
</evidence>
<sequence length="98" mass="11082">MHHLTTNRKNRIKSSTKFDVFGSSLTRANPFQFARGEIILRQHNVDNTFPPRNRCAWHGLIALDSLLHPIPMVLYYSKSYSAFDSFQSNAQGGGASQD</sequence>
<organism evidence="1 2">
    <name type="scientific">Planoprotostelium fungivorum</name>
    <dbReference type="NCBI Taxonomy" id="1890364"/>
    <lineage>
        <taxon>Eukaryota</taxon>
        <taxon>Amoebozoa</taxon>
        <taxon>Evosea</taxon>
        <taxon>Variosea</taxon>
        <taxon>Cavosteliida</taxon>
        <taxon>Cavosteliaceae</taxon>
        <taxon>Planoprotostelium</taxon>
    </lineage>
</organism>
<dbReference type="Proteomes" id="UP000241769">
    <property type="component" value="Unassembled WGS sequence"/>
</dbReference>
<protein>
    <submittedName>
        <fullName evidence="1">Uncharacterized protein</fullName>
    </submittedName>
</protein>
<comment type="caution">
    <text evidence="1">The sequence shown here is derived from an EMBL/GenBank/DDBJ whole genome shotgun (WGS) entry which is preliminary data.</text>
</comment>